<dbReference type="Proteomes" id="UP000237883">
    <property type="component" value="Chromosome"/>
</dbReference>
<name>A0A2S0L4P2_9FIRM</name>
<evidence type="ECO:0008006" key="4">
    <source>
        <dbReference type="Google" id="ProtNLM"/>
    </source>
</evidence>
<proteinExistence type="predicted"/>
<dbReference type="Pfam" id="PF07374">
    <property type="entry name" value="DUF1492"/>
    <property type="match status" value="1"/>
</dbReference>
<dbReference type="SUPFAM" id="SSF88659">
    <property type="entry name" value="Sigma3 and sigma4 domains of RNA polymerase sigma factors"/>
    <property type="match status" value="1"/>
</dbReference>
<sequence>MNINKYLMQIRFLNRKIRRLRADIEILREHCDLCAIELDPNKVQKSRNFSNPIDYVIDKERELNDAIREVDNKRSEIIKMIELVENPKAYEILYMYYVQEYEMKTICEILDITYSWGYKLKKTGLDIIRQKTTQ</sequence>
<evidence type="ECO:0000256" key="1">
    <source>
        <dbReference type="SAM" id="Coils"/>
    </source>
</evidence>
<dbReference type="InterPro" id="IPR010861">
    <property type="entry name" value="DUF1492"/>
</dbReference>
<dbReference type="RefSeq" id="WP_106057345.1">
    <property type="nucleotide sequence ID" value="NZ_CP027228.1"/>
</dbReference>
<keyword evidence="1" id="KW-0175">Coiled coil</keyword>
<dbReference type="OrthoDB" id="3242975at2"/>
<dbReference type="GeneID" id="78391654"/>
<gene>
    <name evidence="2" type="ORF">C5Q96_05190</name>
</gene>
<protein>
    <recommendedName>
        <fullName evidence="4">DUF1492 domain-containing protein</fullName>
    </recommendedName>
</protein>
<accession>A0A2S0L4P2</accession>
<dbReference type="InterPro" id="IPR013324">
    <property type="entry name" value="RNA_pol_sigma_r3/r4-like"/>
</dbReference>
<keyword evidence="3" id="KW-1185">Reference proteome</keyword>
<dbReference type="EMBL" id="CP027228">
    <property type="protein sequence ID" value="AVM48272.1"/>
    <property type="molecule type" value="Genomic_DNA"/>
</dbReference>
<evidence type="ECO:0000313" key="3">
    <source>
        <dbReference type="Proteomes" id="UP000237883"/>
    </source>
</evidence>
<feature type="coiled-coil region" evidence="1">
    <location>
        <begin position="3"/>
        <end position="30"/>
    </location>
</feature>
<dbReference type="KEGG" id="mdv:C5Q96_05190"/>
<reference evidence="3" key="1">
    <citation type="submission" date="2018-02" db="EMBL/GenBank/DDBJ databases">
        <authorList>
            <person name="Holder M.E."/>
            <person name="Ajami N.J."/>
            <person name="Petrosino J.F."/>
        </authorList>
    </citation>
    <scope>NUCLEOTIDE SEQUENCE [LARGE SCALE GENOMIC DNA]</scope>
    <source>
        <strain evidence="3">CCUG 47132</strain>
    </source>
</reference>
<dbReference type="AlphaFoldDB" id="A0A2S0L4P2"/>
<evidence type="ECO:0000313" key="2">
    <source>
        <dbReference type="EMBL" id="AVM48272.1"/>
    </source>
</evidence>
<organism evidence="2 3">
    <name type="scientific">Mogibacterium diversum</name>
    <dbReference type="NCBI Taxonomy" id="114527"/>
    <lineage>
        <taxon>Bacteria</taxon>
        <taxon>Bacillati</taxon>
        <taxon>Bacillota</taxon>
        <taxon>Clostridia</taxon>
        <taxon>Peptostreptococcales</taxon>
        <taxon>Anaerovoracaceae</taxon>
        <taxon>Mogibacterium</taxon>
    </lineage>
</organism>